<dbReference type="Gene3D" id="3.20.20.300">
    <property type="entry name" value="Glycoside hydrolase, family 3, N-terminal domain"/>
    <property type="match status" value="1"/>
</dbReference>
<accession>A0ABY5DPE2</accession>
<reference evidence="5 6" key="1">
    <citation type="submission" date="2022-06" db="EMBL/GenBank/DDBJ databases">
        <title>Paraconexibacter antarcticus.</title>
        <authorList>
            <person name="Kim C.S."/>
        </authorList>
    </citation>
    <scope>NUCLEOTIDE SEQUENCE [LARGE SCALE GENOMIC DNA]</scope>
    <source>
        <strain evidence="5 6">02-257</strain>
    </source>
</reference>
<dbReference type="InterPro" id="IPR001764">
    <property type="entry name" value="Glyco_hydro_3_N"/>
</dbReference>
<comment type="similarity">
    <text evidence="1">Belongs to the glycosyl hydrolase 3 family.</text>
</comment>
<dbReference type="InterPro" id="IPR050288">
    <property type="entry name" value="Cellulose_deg_GH3"/>
</dbReference>
<organism evidence="5 6">
    <name type="scientific">Paraconexibacter antarcticus</name>
    <dbReference type="NCBI Taxonomy" id="2949664"/>
    <lineage>
        <taxon>Bacteria</taxon>
        <taxon>Bacillati</taxon>
        <taxon>Actinomycetota</taxon>
        <taxon>Thermoleophilia</taxon>
        <taxon>Solirubrobacterales</taxon>
        <taxon>Paraconexibacteraceae</taxon>
        <taxon>Paraconexibacter</taxon>
    </lineage>
</organism>
<sequence length="209" mass="21891">MLYSDGPVGPRQGRSAGLPIPLALAATFDPALAGEHGRVAASEARDKGNDVIFGPAVNIARVPLAGRTYENYGEDPFLQSRMVVPWIEAAQRTGVIADVKHFAANNQEGVDASAGLVTSQTPVGAGLEGNRMLSNDIVDERTLREIYLPHFEAAVREARVAPSCAPTTGSTASTPARTTTSCSRSSAANGASTVTSSPTTGRRTTRSRR</sequence>
<evidence type="ECO:0000259" key="4">
    <source>
        <dbReference type="Pfam" id="PF00933"/>
    </source>
</evidence>
<dbReference type="InterPro" id="IPR017853">
    <property type="entry name" value="GH"/>
</dbReference>
<dbReference type="EMBL" id="CP098502">
    <property type="protein sequence ID" value="UTI62667.1"/>
    <property type="molecule type" value="Genomic_DNA"/>
</dbReference>
<dbReference type="PANTHER" id="PTHR42715">
    <property type="entry name" value="BETA-GLUCOSIDASE"/>
    <property type="match status" value="1"/>
</dbReference>
<gene>
    <name evidence="5" type="ORF">NBH00_15010</name>
</gene>
<protein>
    <recommendedName>
        <fullName evidence="4">Glycoside hydrolase family 3 N-terminal domain-containing protein</fullName>
    </recommendedName>
</protein>
<feature type="region of interest" description="Disordered" evidence="3">
    <location>
        <begin position="159"/>
        <end position="209"/>
    </location>
</feature>
<dbReference type="Proteomes" id="UP001056035">
    <property type="component" value="Chromosome"/>
</dbReference>
<feature type="domain" description="Glycoside hydrolase family 3 N-terminal" evidence="4">
    <location>
        <begin position="13"/>
        <end position="122"/>
    </location>
</feature>
<evidence type="ECO:0000313" key="6">
    <source>
        <dbReference type="Proteomes" id="UP001056035"/>
    </source>
</evidence>
<dbReference type="PRINTS" id="PR00133">
    <property type="entry name" value="GLHYDRLASE3"/>
</dbReference>
<keyword evidence="2" id="KW-0378">Hydrolase</keyword>
<name>A0ABY5DPE2_9ACTN</name>
<dbReference type="PANTHER" id="PTHR42715:SF10">
    <property type="entry name" value="BETA-GLUCOSIDASE"/>
    <property type="match status" value="1"/>
</dbReference>
<dbReference type="InterPro" id="IPR036962">
    <property type="entry name" value="Glyco_hydro_3_N_sf"/>
</dbReference>
<keyword evidence="6" id="KW-1185">Reference proteome</keyword>
<evidence type="ECO:0000256" key="2">
    <source>
        <dbReference type="ARBA" id="ARBA00022801"/>
    </source>
</evidence>
<feature type="compositionally biased region" description="Low complexity" evidence="3">
    <location>
        <begin position="161"/>
        <end position="202"/>
    </location>
</feature>
<dbReference type="Pfam" id="PF00933">
    <property type="entry name" value="Glyco_hydro_3"/>
    <property type="match status" value="1"/>
</dbReference>
<evidence type="ECO:0000313" key="5">
    <source>
        <dbReference type="EMBL" id="UTI62667.1"/>
    </source>
</evidence>
<evidence type="ECO:0000256" key="1">
    <source>
        <dbReference type="ARBA" id="ARBA00005336"/>
    </source>
</evidence>
<dbReference type="SUPFAM" id="SSF51445">
    <property type="entry name" value="(Trans)glycosidases"/>
    <property type="match status" value="1"/>
</dbReference>
<evidence type="ECO:0000256" key="3">
    <source>
        <dbReference type="SAM" id="MobiDB-lite"/>
    </source>
</evidence>
<proteinExistence type="inferred from homology"/>